<keyword evidence="1" id="KW-0472">Membrane</keyword>
<reference evidence="2" key="1">
    <citation type="submission" date="2021-04" db="EMBL/GenBank/DDBJ databases">
        <title>Genome based classification of Actinospica acidithermotolerans sp. nov., an actinobacterium isolated from an Indonesian hot spring.</title>
        <authorList>
            <person name="Kusuma A.B."/>
            <person name="Putra K.E."/>
            <person name="Nafisah S."/>
            <person name="Loh J."/>
            <person name="Nouioui I."/>
            <person name="Goodfellow M."/>
        </authorList>
    </citation>
    <scope>NUCLEOTIDE SEQUENCE</scope>
    <source>
        <strain evidence="2">MGRD01-02</strain>
    </source>
</reference>
<proteinExistence type="predicted"/>
<dbReference type="AlphaFoldDB" id="A0A941EHK4"/>
<dbReference type="EMBL" id="JAGSOH010000243">
    <property type="protein sequence ID" value="MBR7831426.1"/>
    <property type="molecule type" value="Genomic_DNA"/>
</dbReference>
<accession>A0A941EHK4</accession>
<keyword evidence="3" id="KW-1185">Reference proteome</keyword>
<feature type="transmembrane region" description="Helical" evidence="1">
    <location>
        <begin position="47"/>
        <end position="68"/>
    </location>
</feature>
<keyword evidence="1" id="KW-1133">Transmembrane helix</keyword>
<keyword evidence="1" id="KW-0812">Transmembrane</keyword>
<sequence>MEAQVESGRSVSWAAILLPLLAVAGAAGCFAAGLQANGTGHEPMVSYVLPLVISPVAAALIAIVAAFLRKGTLYLLGAGYALVAISLILGLVAAHSTGG</sequence>
<gene>
    <name evidence="2" type="ORF">KDK95_34305</name>
</gene>
<dbReference type="Proteomes" id="UP000676325">
    <property type="component" value="Unassembled WGS sequence"/>
</dbReference>
<comment type="caution">
    <text evidence="2">The sequence shown here is derived from an EMBL/GenBank/DDBJ whole genome shotgun (WGS) entry which is preliminary data.</text>
</comment>
<evidence type="ECO:0000313" key="2">
    <source>
        <dbReference type="EMBL" id="MBR7831426.1"/>
    </source>
</evidence>
<evidence type="ECO:0000256" key="1">
    <source>
        <dbReference type="SAM" id="Phobius"/>
    </source>
</evidence>
<evidence type="ECO:0000313" key="3">
    <source>
        <dbReference type="Proteomes" id="UP000676325"/>
    </source>
</evidence>
<name>A0A941EHK4_9ACTN</name>
<protein>
    <submittedName>
        <fullName evidence="2">Uncharacterized protein</fullName>
    </submittedName>
</protein>
<dbReference type="RefSeq" id="WP_212522534.1">
    <property type="nucleotide sequence ID" value="NZ_JAGSOH010000243.1"/>
</dbReference>
<feature type="transmembrane region" description="Helical" evidence="1">
    <location>
        <begin position="73"/>
        <end position="94"/>
    </location>
</feature>
<organism evidence="2 3">
    <name type="scientific">Actinospica acidithermotolerans</name>
    <dbReference type="NCBI Taxonomy" id="2828514"/>
    <lineage>
        <taxon>Bacteria</taxon>
        <taxon>Bacillati</taxon>
        <taxon>Actinomycetota</taxon>
        <taxon>Actinomycetes</taxon>
        <taxon>Catenulisporales</taxon>
        <taxon>Actinospicaceae</taxon>
        <taxon>Actinospica</taxon>
    </lineage>
</organism>